<keyword evidence="2 3" id="KW-0812">Transmembrane</keyword>
<dbReference type="Proteomes" id="UP000009168">
    <property type="component" value="Unassembled WGS sequence"/>
</dbReference>
<feature type="transmembrane region" description="Helical" evidence="2">
    <location>
        <begin position="218"/>
        <end position="239"/>
    </location>
</feature>
<proteinExistence type="predicted"/>
<reference evidence="4" key="1">
    <citation type="journal article" date="2006" name="PLoS Biol.">
        <title>Macronuclear genome sequence of the ciliate Tetrahymena thermophila, a model eukaryote.</title>
        <authorList>
            <person name="Eisen J.A."/>
            <person name="Coyne R.S."/>
            <person name="Wu M."/>
            <person name="Wu D."/>
            <person name="Thiagarajan M."/>
            <person name="Wortman J.R."/>
            <person name="Badger J.H."/>
            <person name="Ren Q."/>
            <person name="Amedeo P."/>
            <person name="Jones K.M."/>
            <person name="Tallon L.J."/>
            <person name="Delcher A.L."/>
            <person name="Salzberg S.L."/>
            <person name="Silva J.C."/>
            <person name="Haas B.J."/>
            <person name="Majoros W.H."/>
            <person name="Farzad M."/>
            <person name="Carlton J.M."/>
            <person name="Smith R.K. Jr."/>
            <person name="Garg J."/>
            <person name="Pearlman R.E."/>
            <person name="Karrer K.M."/>
            <person name="Sun L."/>
            <person name="Manning G."/>
            <person name="Elde N.C."/>
            <person name="Turkewitz A.P."/>
            <person name="Asai D.J."/>
            <person name="Wilkes D.E."/>
            <person name="Wang Y."/>
            <person name="Cai H."/>
            <person name="Collins K."/>
            <person name="Stewart B.A."/>
            <person name="Lee S.R."/>
            <person name="Wilamowska K."/>
            <person name="Weinberg Z."/>
            <person name="Ruzzo W.L."/>
            <person name="Wloga D."/>
            <person name="Gaertig J."/>
            <person name="Frankel J."/>
            <person name="Tsao C.-C."/>
            <person name="Gorovsky M.A."/>
            <person name="Keeling P.J."/>
            <person name="Waller R.F."/>
            <person name="Patron N.J."/>
            <person name="Cherry J.M."/>
            <person name="Stover N.A."/>
            <person name="Krieger C.J."/>
            <person name="del Toro C."/>
            <person name="Ryder H.F."/>
            <person name="Williamson S.C."/>
            <person name="Barbeau R.A."/>
            <person name="Hamilton E.P."/>
            <person name="Orias E."/>
        </authorList>
    </citation>
    <scope>NUCLEOTIDE SEQUENCE [LARGE SCALE GENOMIC DNA]</scope>
    <source>
        <strain evidence="4">SB210</strain>
    </source>
</reference>
<dbReference type="GeneID" id="24439927"/>
<dbReference type="OrthoDB" id="302623at2759"/>
<feature type="transmembrane region" description="Helical" evidence="2">
    <location>
        <begin position="33"/>
        <end position="54"/>
    </location>
</feature>
<evidence type="ECO:0000256" key="2">
    <source>
        <dbReference type="SAM" id="Phobius"/>
    </source>
</evidence>
<feature type="transmembrane region" description="Helical" evidence="2">
    <location>
        <begin position="60"/>
        <end position="80"/>
    </location>
</feature>
<sequence>MQINIKNSKIKLIQFMQLSFIMKTQIIICIKQFILMQLIARVLILLASIVQISLKLITTLLLWTILKIYILQYLLMFMAAEIQTEQKQLFQIIVPLSDIDQFINGIDGYFNLKMYVEQYNTTSKQIQSNFRNIYVYVQSSQCIVSNLKTQKQQTQVAKGLIFQTSETYQSPIQYTQSNQNFDRQQSLQQGIGPYAQASIELDEIEQQFVIQFPTITEILALVNSITSIIIISRILGRFYSFRIMRQDFFMLIFRNIFQDQNEQILRHNNILVKQQETQLLTNIKKEEDIQEIQKKDKKNIVPNFKTKFKQYVDQEKMNENQNNFLSFQNQILSESEEQKDDIFSSQGDNFNSNNQINQLQNFSNKINILRSQSIFKKGEHNSQEAQLQQGQLKKKLKTTRIEMNQNKDFKKNFTGQYFLTKIDSQRFTNNVISDKLKTINDNQIKQSVQNFIFKFKLFKAKEYLFSKGINEESLSKIKKEVEKSLNIYELFKDVIFLKKAIMMLLSEDQLAAIQLVSLTDNYLNLNLSSENIRNDYEKLSMKLNHYEKQYLAYKSEQLQIDFIEQFFSKCQEIDTQNEIDQRIISSINLNNL</sequence>
<evidence type="ECO:0000256" key="1">
    <source>
        <dbReference type="SAM" id="Coils"/>
    </source>
</evidence>
<dbReference type="RefSeq" id="XP_012654840.1">
    <property type="nucleotide sequence ID" value="XM_012799386.1"/>
</dbReference>
<dbReference type="AlphaFoldDB" id="W7X573"/>
<dbReference type="KEGG" id="tet:TTHERM_000630638"/>
<keyword evidence="4" id="KW-1185">Reference proteome</keyword>
<evidence type="ECO:0000313" key="4">
    <source>
        <dbReference type="Proteomes" id="UP000009168"/>
    </source>
</evidence>
<keyword evidence="2" id="KW-1133">Transmembrane helix</keyword>
<dbReference type="EMBL" id="GG662532">
    <property type="protein sequence ID" value="EWS72557.1"/>
    <property type="molecule type" value="Genomic_DNA"/>
</dbReference>
<accession>W7X573</accession>
<keyword evidence="1" id="KW-0175">Coiled coil</keyword>
<dbReference type="InParanoid" id="W7X573"/>
<feature type="coiled-coil region" evidence="1">
    <location>
        <begin position="529"/>
        <end position="556"/>
    </location>
</feature>
<keyword evidence="2" id="KW-0472">Membrane</keyword>
<name>W7X573_TETTS</name>
<gene>
    <name evidence="3" type="ORF">TTHERM_000630638</name>
</gene>
<evidence type="ECO:0000313" key="3">
    <source>
        <dbReference type="EMBL" id="EWS72557.1"/>
    </source>
</evidence>
<protein>
    <submittedName>
        <fullName evidence="3">Transmembrane protein, putative</fullName>
    </submittedName>
</protein>
<organism evidence="3 4">
    <name type="scientific">Tetrahymena thermophila (strain SB210)</name>
    <dbReference type="NCBI Taxonomy" id="312017"/>
    <lineage>
        <taxon>Eukaryota</taxon>
        <taxon>Sar</taxon>
        <taxon>Alveolata</taxon>
        <taxon>Ciliophora</taxon>
        <taxon>Intramacronucleata</taxon>
        <taxon>Oligohymenophorea</taxon>
        <taxon>Hymenostomatida</taxon>
        <taxon>Tetrahymenina</taxon>
        <taxon>Tetrahymenidae</taxon>
        <taxon>Tetrahymena</taxon>
    </lineage>
</organism>